<keyword evidence="1" id="KW-0472">Membrane</keyword>
<dbReference type="EMBL" id="CYPW01000016">
    <property type="protein sequence ID" value="CUH52203.1"/>
    <property type="molecule type" value="Genomic_DNA"/>
</dbReference>
<dbReference type="AlphaFoldDB" id="A0A0P1FAX1"/>
<evidence type="ECO:0000313" key="3">
    <source>
        <dbReference type="Proteomes" id="UP000054823"/>
    </source>
</evidence>
<keyword evidence="1" id="KW-0812">Transmembrane</keyword>
<sequence>MQYWLDNWYKRKLVGIILVALGVFCGWVGENSEIIVKGICGELATGWCLPVRIAFIDLGWNGLAYTLISIGCILALLYDFVSEILASILAFALNHVANAKLVVIRALEQGRMSQAEGGEVLVEAGARLAGKFDKNGQSLSKFLVDRFLHQVHADGGFWRRDYYANINVETLPDDSLLERDKYLSWSETTRFTVENAFKKRIYKYSSISGIELPETSEDELLEKILTHIKYDVRAGGKKVFSLEEFRSSLDLDGIRSESGFARNGVRVSFKNGLLSVSVHLDIEVNDTETDIVIDESSFIALDDRIYELSFVEATKGLTFRLSLPHGFKIVHEGVSGLRYGTSRPKEIEAVFDGESRLRVDGVSWCLPGIVAVVVWREP</sequence>
<gene>
    <name evidence="2" type="ORF">SHM7688_01645</name>
</gene>
<proteinExistence type="predicted"/>
<feature type="transmembrane region" description="Helical" evidence="1">
    <location>
        <begin position="12"/>
        <end position="29"/>
    </location>
</feature>
<name>A0A0P1FAX1_9RHOB</name>
<keyword evidence="1" id="KW-1133">Transmembrane helix</keyword>
<keyword evidence="3" id="KW-1185">Reference proteome</keyword>
<dbReference type="Proteomes" id="UP000054823">
    <property type="component" value="Unassembled WGS sequence"/>
</dbReference>
<feature type="transmembrane region" description="Helical" evidence="1">
    <location>
        <begin position="62"/>
        <end position="78"/>
    </location>
</feature>
<reference evidence="2 3" key="1">
    <citation type="submission" date="2015-09" db="EMBL/GenBank/DDBJ databases">
        <authorList>
            <consortium name="Swine Surveillance"/>
        </authorList>
    </citation>
    <scope>NUCLEOTIDE SEQUENCE [LARGE SCALE GENOMIC DNA]</scope>
    <source>
        <strain evidence="2 3">CECT 7688</strain>
    </source>
</reference>
<organism evidence="2 3">
    <name type="scientific">Shimia marina</name>
    <dbReference type="NCBI Taxonomy" id="321267"/>
    <lineage>
        <taxon>Bacteria</taxon>
        <taxon>Pseudomonadati</taxon>
        <taxon>Pseudomonadota</taxon>
        <taxon>Alphaproteobacteria</taxon>
        <taxon>Rhodobacterales</taxon>
        <taxon>Roseobacteraceae</taxon>
    </lineage>
</organism>
<feature type="transmembrane region" description="Helical" evidence="1">
    <location>
        <begin position="35"/>
        <end position="55"/>
    </location>
</feature>
<protein>
    <submittedName>
        <fullName evidence="2">Uncharacterized protein</fullName>
    </submittedName>
</protein>
<accession>A0A0P1FAX1</accession>
<evidence type="ECO:0000256" key="1">
    <source>
        <dbReference type="SAM" id="Phobius"/>
    </source>
</evidence>
<evidence type="ECO:0000313" key="2">
    <source>
        <dbReference type="EMBL" id="CUH52203.1"/>
    </source>
</evidence>